<dbReference type="InterPro" id="IPR013078">
    <property type="entry name" value="His_Pase_superF_clade-1"/>
</dbReference>
<keyword evidence="2" id="KW-0378">Hydrolase</keyword>
<dbReference type="InterPro" id="IPR001345">
    <property type="entry name" value="PG/BPGM_mutase_AS"/>
</dbReference>
<proteinExistence type="predicted"/>
<dbReference type="EMBL" id="JAYJJQ010000018">
    <property type="protein sequence ID" value="MEB3070840.1"/>
    <property type="molecule type" value="Genomic_DNA"/>
</dbReference>
<keyword evidence="3" id="KW-1185">Reference proteome</keyword>
<dbReference type="CDD" id="cd07067">
    <property type="entry name" value="HP_PGM_like"/>
    <property type="match status" value="1"/>
</dbReference>
<comment type="caution">
    <text evidence="2">The sequence shown here is derived from an EMBL/GenBank/DDBJ whole genome shotgun (WGS) entry which is preliminary data.</text>
</comment>
<name>A0ABU5Z0C5_9MYCO</name>
<protein>
    <submittedName>
        <fullName evidence="2">Histidine phosphatase family protein</fullName>
        <ecNumber evidence="2">3.1.3.-</ecNumber>
    </submittedName>
</protein>
<dbReference type="EC" id="3.1.3.-" evidence="2"/>
<dbReference type="PROSITE" id="PS00175">
    <property type="entry name" value="PG_MUTASE"/>
    <property type="match status" value="1"/>
</dbReference>
<organism evidence="2 3">
    <name type="scientific">[Mycobacterium] vasticus</name>
    <dbReference type="NCBI Taxonomy" id="2875777"/>
    <lineage>
        <taxon>Bacteria</taxon>
        <taxon>Bacillati</taxon>
        <taxon>Actinomycetota</taxon>
        <taxon>Actinomycetes</taxon>
        <taxon>Mycobacteriales</taxon>
        <taxon>Mycobacteriaceae</taxon>
        <taxon>Mycolicibacter</taxon>
    </lineage>
</organism>
<feature type="chain" id="PRO_5047023633" evidence="1">
    <location>
        <begin position="25"/>
        <end position="335"/>
    </location>
</feature>
<keyword evidence="1" id="KW-0732">Signal</keyword>
<dbReference type="GO" id="GO:0016787">
    <property type="term" value="F:hydrolase activity"/>
    <property type="evidence" value="ECO:0007669"/>
    <property type="project" value="UniProtKB-KW"/>
</dbReference>
<evidence type="ECO:0000313" key="3">
    <source>
        <dbReference type="Proteomes" id="UP001299283"/>
    </source>
</evidence>
<evidence type="ECO:0000256" key="1">
    <source>
        <dbReference type="SAM" id="SignalP"/>
    </source>
</evidence>
<dbReference type="Pfam" id="PF00300">
    <property type="entry name" value="His_Phos_1"/>
    <property type="match status" value="1"/>
</dbReference>
<dbReference type="Gene3D" id="3.40.50.1240">
    <property type="entry name" value="Phosphoglycerate mutase-like"/>
    <property type="match status" value="1"/>
</dbReference>
<feature type="signal peptide" evidence="1">
    <location>
        <begin position="1"/>
        <end position="24"/>
    </location>
</feature>
<sequence>MRRRVTRTCSTAAVALVGAGVLTALPTPPVSGATVAEFLLAAQDITIDMVRHGESVDNAEGVLGTIPPGAELTALGHVQAADVAPLIKSAFPDGIAGIYASEMIRAQDTAQPLADLLGMGVTHLAGFNEINAGWFEGHDLDAIGQIAYALPTLMWVMGQYWVPMLGSETDPNGVAFNDRVTDAIEAVYNNTVSDPDSPQSDAVFAHAGTIAIWTLMNVKNPDFGLVLDALLDTHSPLGNTGQVVIEGNPTDGWTLVSWEGHDVAATPDLLTGLFVDWRDLNTAPQIAGWHILEALQGGDPAELSVALQTGFDEVVTAFATFPQAVIDTVTGALSG</sequence>
<dbReference type="SUPFAM" id="SSF53254">
    <property type="entry name" value="Phosphoglycerate mutase-like"/>
    <property type="match status" value="1"/>
</dbReference>
<evidence type="ECO:0000313" key="2">
    <source>
        <dbReference type="EMBL" id="MEB3070840.1"/>
    </source>
</evidence>
<dbReference type="SMART" id="SM00855">
    <property type="entry name" value="PGAM"/>
    <property type="match status" value="1"/>
</dbReference>
<reference evidence="2 3" key="1">
    <citation type="submission" date="2023-12" db="EMBL/GenBank/DDBJ databases">
        <title>Description of new species of Mycobacterium terrae complex isolated from sewage at the Sao Paulo Zoological Park Foundation in Brazil.</title>
        <authorList>
            <person name="Romagnoli C.L."/>
            <person name="Conceicao E.C."/>
            <person name="Machado E."/>
            <person name="Barreto L.B.P.F."/>
            <person name="Sharma A."/>
            <person name="Silva N.M."/>
            <person name="Marques L.E."/>
            <person name="Juliana M.A."/>
            <person name="Lourenco M.C.S."/>
            <person name="Digiampietri L.A."/>
            <person name="Suffys P.N."/>
            <person name="Viana-Niero C."/>
        </authorList>
    </citation>
    <scope>NUCLEOTIDE SEQUENCE [LARGE SCALE GENOMIC DNA]</scope>
    <source>
        <strain evidence="2 3">MYC017</strain>
    </source>
</reference>
<gene>
    <name evidence="2" type="ORF">K5L39_16775</name>
</gene>
<dbReference type="RefSeq" id="WP_225396650.1">
    <property type="nucleotide sequence ID" value="NZ_JAYJJQ010000018.1"/>
</dbReference>
<dbReference type="Proteomes" id="UP001299283">
    <property type="component" value="Unassembled WGS sequence"/>
</dbReference>
<accession>A0ABU5Z0C5</accession>
<dbReference type="InterPro" id="IPR029033">
    <property type="entry name" value="His_PPase_superfam"/>
</dbReference>